<dbReference type="KEGG" id="sutt:SUTMEG_08970"/>
<dbReference type="GO" id="GO:0043546">
    <property type="term" value="F:molybdopterin cofactor binding"/>
    <property type="evidence" value="ECO:0007669"/>
    <property type="project" value="InterPro"/>
</dbReference>
<dbReference type="GO" id="GO:0016491">
    <property type="term" value="F:oxidoreductase activity"/>
    <property type="evidence" value="ECO:0007669"/>
    <property type="project" value="UniProtKB-KW"/>
</dbReference>
<evidence type="ECO:0000256" key="3">
    <source>
        <dbReference type="ARBA" id="ARBA00022505"/>
    </source>
</evidence>
<feature type="domain" description="Molybdopterin oxidoreductase" evidence="6">
    <location>
        <begin position="2"/>
        <end position="59"/>
    </location>
</feature>
<protein>
    <recommendedName>
        <fullName evidence="10">Molybdopterin dinucleotide-binding domain-containing protein</fullName>
    </recommendedName>
</protein>
<dbReference type="GO" id="GO:0030288">
    <property type="term" value="C:outer membrane-bounded periplasmic space"/>
    <property type="evidence" value="ECO:0007669"/>
    <property type="project" value="TreeGrafter"/>
</dbReference>
<keyword evidence="5" id="KW-0560">Oxidoreductase</keyword>
<dbReference type="GO" id="GO:0009055">
    <property type="term" value="F:electron transfer activity"/>
    <property type="evidence" value="ECO:0007669"/>
    <property type="project" value="TreeGrafter"/>
</dbReference>
<proteinExistence type="inferred from homology"/>
<evidence type="ECO:0008006" key="10">
    <source>
        <dbReference type="Google" id="ProtNLM"/>
    </source>
</evidence>
<dbReference type="EMBL" id="AP018786">
    <property type="protein sequence ID" value="BBF23006.1"/>
    <property type="molecule type" value="Genomic_DNA"/>
</dbReference>
<gene>
    <name evidence="8" type="ORF">SUTMEG_08970</name>
</gene>
<organism evidence="8 9">
    <name type="scientific">Sutterella megalosphaeroides</name>
    <dbReference type="NCBI Taxonomy" id="2494234"/>
    <lineage>
        <taxon>Bacteria</taxon>
        <taxon>Pseudomonadati</taxon>
        <taxon>Pseudomonadota</taxon>
        <taxon>Betaproteobacteria</taxon>
        <taxon>Burkholderiales</taxon>
        <taxon>Sutterellaceae</taxon>
        <taxon>Sutterella</taxon>
    </lineage>
</organism>
<keyword evidence="3" id="KW-0500">Molybdenum</keyword>
<dbReference type="PROSITE" id="PS00490">
    <property type="entry name" value="MOLYBDOPTERIN_PROK_2"/>
    <property type="match status" value="1"/>
</dbReference>
<dbReference type="Gene3D" id="3.40.228.10">
    <property type="entry name" value="Dimethylsulfoxide Reductase, domain 2"/>
    <property type="match status" value="1"/>
</dbReference>
<evidence type="ECO:0000256" key="5">
    <source>
        <dbReference type="ARBA" id="ARBA00023002"/>
    </source>
</evidence>
<dbReference type="Proteomes" id="UP000271003">
    <property type="component" value="Chromosome"/>
</dbReference>
<dbReference type="OrthoDB" id="9815647at2"/>
<reference evidence="8 9" key="1">
    <citation type="journal article" date="2018" name="Int. J. Syst. Evol. Microbiol.">
        <title>Mesosutterella multiformis gen. nov., sp. nov., a member of the family Sutterellaceae and Sutterella megalosphaeroides sp. nov., isolated from human faeces.</title>
        <authorList>
            <person name="Sakamoto M."/>
            <person name="Ikeyama N."/>
            <person name="Kunihiro T."/>
            <person name="Iino T."/>
            <person name="Yuki M."/>
            <person name="Ohkuma M."/>
        </authorList>
    </citation>
    <scope>NUCLEOTIDE SEQUENCE [LARGE SCALE GENOMIC DNA]</scope>
    <source>
        <strain evidence="8 9">6FBBBH3</strain>
    </source>
</reference>
<keyword evidence="9" id="KW-1185">Reference proteome</keyword>
<evidence type="ECO:0000313" key="8">
    <source>
        <dbReference type="EMBL" id="BBF23006.1"/>
    </source>
</evidence>
<dbReference type="InterPro" id="IPR009010">
    <property type="entry name" value="Asp_de-COase-like_dom_sf"/>
</dbReference>
<accession>A0A2Z6IEA9</accession>
<dbReference type="Gene3D" id="2.40.40.20">
    <property type="match status" value="1"/>
</dbReference>
<name>A0A2Z6IEA9_9BURK</name>
<dbReference type="PANTHER" id="PTHR43742">
    <property type="entry name" value="TRIMETHYLAMINE-N-OXIDE REDUCTASE"/>
    <property type="match status" value="1"/>
</dbReference>
<dbReference type="PANTHER" id="PTHR43742:SF10">
    <property type="entry name" value="TRIMETHYLAMINE-N-OXIDE REDUCTASE 2"/>
    <property type="match status" value="1"/>
</dbReference>
<dbReference type="Pfam" id="PF01568">
    <property type="entry name" value="Molydop_binding"/>
    <property type="match status" value="1"/>
</dbReference>
<dbReference type="Gene3D" id="3.40.50.740">
    <property type="match status" value="1"/>
</dbReference>
<evidence type="ECO:0000256" key="2">
    <source>
        <dbReference type="ARBA" id="ARBA00010312"/>
    </source>
</evidence>
<dbReference type="GO" id="GO:0009061">
    <property type="term" value="P:anaerobic respiration"/>
    <property type="evidence" value="ECO:0007669"/>
    <property type="project" value="TreeGrafter"/>
</dbReference>
<dbReference type="AlphaFoldDB" id="A0A2Z6IEA9"/>
<evidence type="ECO:0000259" key="7">
    <source>
        <dbReference type="Pfam" id="PF01568"/>
    </source>
</evidence>
<dbReference type="InterPro" id="IPR006657">
    <property type="entry name" value="MoPterin_dinucl-bd_dom"/>
</dbReference>
<evidence type="ECO:0000256" key="4">
    <source>
        <dbReference type="ARBA" id="ARBA00022723"/>
    </source>
</evidence>
<comment type="cofactor">
    <cofactor evidence="1">
        <name>Mo-bis(molybdopterin guanine dinucleotide)</name>
        <dbReference type="ChEBI" id="CHEBI:60539"/>
    </cofactor>
</comment>
<keyword evidence="4" id="KW-0479">Metal-binding</keyword>
<comment type="similarity">
    <text evidence="2">Belongs to the prokaryotic molybdopterin-containing oxidoreductase family.</text>
</comment>
<dbReference type="SUPFAM" id="SSF53706">
    <property type="entry name" value="Formate dehydrogenase/DMSO reductase, domains 1-3"/>
    <property type="match status" value="1"/>
</dbReference>
<sequence length="326" mass="36812">MWTASARHADIVLPACTSLERNDITAVGSYSNLGYVAMHQAIKPQYESKSDYEIFRLIAREMGFEEAYTEGLDEMGWIKKFYNAARLEASQNGYEMPAFDDFWKAGWVWFPVLADSEHYNYLGDFRKNPIVNPLGTASGKIEIFSEKVASYGYDDCPGHPTWMEPTEWLGGKLAEDYPFALLTSKSRYRLHSQLDSTESHNYADIEDREPCWIHPAAAEKLGVKTGDVVRVESRRGAVLAGVLVTERVRPDTVVVRHGAWYDPEEPGEEGSLDVHGCDNVLTIDIPSSKLANGNVANSSLVRIKKWTKDLPRVRVWEQPETERADD</sequence>
<dbReference type="InterPro" id="IPR006656">
    <property type="entry name" value="Mopterin_OxRdtase"/>
</dbReference>
<dbReference type="Gene3D" id="3.90.55.10">
    <property type="entry name" value="Dimethylsulfoxide Reductase, domain 3"/>
    <property type="match status" value="1"/>
</dbReference>
<evidence type="ECO:0000259" key="6">
    <source>
        <dbReference type="Pfam" id="PF00384"/>
    </source>
</evidence>
<dbReference type="SUPFAM" id="SSF50692">
    <property type="entry name" value="ADC-like"/>
    <property type="match status" value="1"/>
</dbReference>
<dbReference type="GO" id="GO:0030151">
    <property type="term" value="F:molybdenum ion binding"/>
    <property type="evidence" value="ECO:0007669"/>
    <property type="project" value="TreeGrafter"/>
</dbReference>
<dbReference type="Pfam" id="PF00384">
    <property type="entry name" value="Molybdopterin"/>
    <property type="match status" value="1"/>
</dbReference>
<feature type="domain" description="Molybdopterin dinucleotide-binding" evidence="7">
    <location>
        <begin position="179"/>
        <end position="294"/>
    </location>
</feature>
<evidence type="ECO:0000256" key="1">
    <source>
        <dbReference type="ARBA" id="ARBA00001942"/>
    </source>
</evidence>
<dbReference type="InterPro" id="IPR050612">
    <property type="entry name" value="Prok_Mopterin_Oxidored"/>
</dbReference>
<dbReference type="InterPro" id="IPR006655">
    <property type="entry name" value="Mopterin_OxRdtase_prok_CS"/>
</dbReference>
<evidence type="ECO:0000313" key="9">
    <source>
        <dbReference type="Proteomes" id="UP000271003"/>
    </source>
</evidence>